<name>M2Y4R1_DOTSN</name>
<sequence>MSRCDARDILFLPASSREVFVEPILAWNAFGEACAARASAGPIFPKIGMLKRFLATIWFALDRPKVSSPQSSATALPPSIDTRRERMLDLNSCGERSACDSVQPVAAPSRLQTDGA</sequence>
<reference evidence="2" key="1">
    <citation type="journal article" date="2012" name="PLoS Genet.">
        <title>The genomes of the fungal plant pathogens Cladosporium fulvum and Dothistroma septosporum reveal adaptation to different hosts and lifestyles but also signatures of common ancestry.</title>
        <authorList>
            <person name="de Wit P.J.G.M."/>
            <person name="van der Burgt A."/>
            <person name="Oekmen B."/>
            <person name="Stergiopoulos I."/>
            <person name="Abd-Elsalam K.A."/>
            <person name="Aerts A.L."/>
            <person name="Bahkali A.H."/>
            <person name="Beenen H.G."/>
            <person name="Chettri P."/>
            <person name="Cox M.P."/>
            <person name="Datema E."/>
            <person name="de Vries R.P."/>
            <person name="Dhillon B."/>
            <person name="Ganley A.R."/>
            <person name="Griffiths S.A."/>
            <person name="Guo Y."/>
            <person name="Hamelin R.C."/>
            <person name="Henrissat B."/>
            <person name="Kabir M.S."/>
            <person name="Jashni M.K."/>
            <person name="Kema G."/>
            <person name="Klaubauf S."/>
            <person name="Lapidus A."/>
            <person name="Levasseur A."/>
            <person name="Lindquist E."/>
            <person name="Mehrabi R."/>
            <person name="Ohm R.A."/>
            <person name="Owen T.J."/>
            <person name="Salamov A."/>
            <person name="Schwelm A."/>
            <person name="Schijlen E."/>
            <person name="Sun H."/>
            <person name="van den Burg H.A."/>
            <person name="van Ham R.C.H.J."/>
            <person name="Zhang S."/>
            <person name="Goodwin S.B."/>
            <person name="Grigoriev I.V."/>
            <person name="Collemare J."/>
            <person name="Bradshaw R.E."/>
        </authorList>
    </citation>
    <scope>NUCLEOTIDE SEQUENCE [LARGE SCALE GENOMIC DNA]</scope>
    <source>
        <strain evidence="2">NZE10 / CBS 128990</strain>
    </source>
</reference>
<keyword evidence="2" id="KW-1185">Reference proteome</keyword>
<evidence type="ECO:0000313" key="2">
    <source>
        <dbReference type="Proteomes" id="UP000016933"/>
    </source>
</evidence>
<dbReference type="EMBL" id="KB446540">
    <property type="protein sequence ID" value="EME43274.1"/>
    <property type="molecule type" value="Genomic_DNA"/>
</dbReference>
<protein>
    <submittedName>
        <fullName evidence="1">Uncharacterized protein</fullName>
    </submittedName>
</protein>
<reference evidence="1 2" key="2">
    <citation type="journal article" date="2012" name="PLoS Pathog.">
        <title>Diverse lifestyles and strategies of plant pathogenesis encoded in the genomes of eighteen Dothideomycetes fungi.</title>
        <authorList>
            <person name="Ohm R.A."/>
            <person name="Feau N."/>
            <person name="Henrissat B."/>
            <person name="Schoch C.L."/>
            <person name="Horwitz B.A."/>
            <person name="Barry K.W."/>
            <person name="Condon B.J."/>
            <person name="Copeland A.C."/>
            <person name="Dhillon B."/>
            <person name="Glaser F."/>
            <person name="Hesse C.N."/>
            <person name="Kosti I."/>
            <person name="LaButti K."/>
            <person name="Lindquist E.A."/>
            <person name="Lucas S."/>
            <person name="Salamov A.A."/>
            <person name="Bradshaw R.E."/>
            <person name="Ciuffetti L."/>
            <person name="Hamelin R.C."/>
            <person name="Kema G.H.J."/>
            <person name="Lawrence C."/>
            <person name="Scott J.A."/>
            <person name="Spatafora J.W."/>
            <person name="Turgeon B.G."/>
            <person name="de Wit P.J.G.M."/>
            <person name="Zhong S."/>
            <person name="Goodwin S.B."/>
            <person name="Grigoriev I.V."/>
        </authorList>
    </citation>
    <scope>NUCLEOTIDE SEQUENCE [LARGE SCALE GENOMIC DNA]</scope>
    <source>
        <strain evidence="2">NZE10 / CBS 128990</strain>
    </source>
</reference>
<accession>M2Y4R1</accession>
<gene>
    <name evidence="1" type="ORF">DOTSEDRAFT_72624</name>
</gene>
<dbReference type="HOGENOM" id="CLU_2096819_0_0_1"/>
<proteinExistence type="predicted"/>
<organism evidence="1 2">
    <name type="scientific">Dothistroma septosporum (strain NZE10 / CBS 128990)</name>
    <name type="common">Red band needle blight fungus</name>
    <name type="synonym">Mycosphaerella pini</name>
    <dbReference type="NCBI Taxonomy" id="675120"/>
    <lineage>
        <taxon>Eukaryota</taxon>
        <taxon>Fungi</taxon>
        <taxon>Dikarya</taxon>
        <taxon>Ascomycota</taxon>
        <taxon>Pezizomycotina</taxon>
        <taxon>Dothideomycetes</taxon>
        <taxon>Dothideomycetidae</taxon>
        <taxon>Mycosphaerellales</taxon>
        <taxon>Mycosphaerellaceae</taxon>
        <taxon>Dothistroma</taxon>
    </lineage>
</organism>
<dbReference type="AlphaFoldDB" id="M2Y4R1"/>
<evidence type="ECO:0000313" key="1">
    <source>
        <dbReference type="EMBL" id="EME43274.1"/>
    </source>
</evidence>
<dbReference type="Proteomes" id="UP000016933">
    <property type="component" value="Unassembled WGS sequence"/>
</dbReference>